<protein>
    <submittedName>
        <fullName evidence="1">Uncharacterized protein</fullName>
    </submittedName>
</protein>
<evidence type="ECO:0000313" key="2">
    <source>
        <dbReference type="Proteomes" id="UP001608902"/>
    </source>
</evidence>
<gene>
    <name evidence="1" type="ORF">AB6A40_008121</name>
</gene>
<dbReference type="AlphaFoldDB" id="A0ABD6EXT7"/>
<reference evidence="1 2" key="1">
    <citation type="submission" date="2024-08" db="EMBL/GenBank/DDBJ databases">
        <title>Gnathostoma spinigerum genome.</title>
        <authorList>
            <person name="Gonzalez-Bertolin B."/>
            <person name="Monzon S."/>
            <person name="Zaballos A."/>
            <person name="Jimenez P."/>
            <person name="Dekumyoy P."/>
            <person name="Varona S."/>
            <person name="Cuesta I."/>
            <person name="Sumanam S."/>
            <person name="Adisakwattana P."/>
            <person name="Gasser R.B."/>
            <person name="Hernandez-Gonzalez A."/>
            <person name="Young N.D."/>
            <person name="Perteguer M.J."/>
        </authorList>
    </citation>
    <scope>NUCLEOTIDE SEQUENCE [LARGE SCALE GENOMIC DNA]</scope>
    <source>
        <strain evidence="1">AL3</strain>
        <tissue evidence="1">Liver</tissue>
    </source>
</reference>
<comment type="caution">
    <text evidence="1">The sequence shown here is derived from an EMBL/GenBank/DDBJ whole genome shotgun (WGS) entry which is preliminary data.</text>
</comment>
<dbReference type="EMBL" id="JBGFUD010007157">
    <property type="protein sequence ID" value="MFH4981412.1"/>
    <property type="molecule type" value="Genomic_DNA"/>
</dbReference>
<name>A0ABD6EXT7_9BILA</name>
<proteinExistence type="predicted"/>
<evidence type="ECO:0000313" key="1">
    <source>
        <dbReference type="EMBL" id="MFH4981412.1"/>
    </source>
</evidence>
<accession>A0ABD6EXT7</accession>
<dbReference type="Proteomes" id="UP001608902">
    <property type="component" value="Unassembled WGS sequence"/>
</dbReference>
<organism evidence="1 2">
    <name type="scientific">Gnathostoma spinigerum</name>
    <dbReference type="NCBI Taxonomy" id="75299"/>
    <lineage>
        <taxon>Eukaryota</taxon>
        <taxon>Metazoa</taxon>
        <taxon>Ecdysozoa</taxon>
        <taxon>Nematoda</taxon>
        <taxon>Chromadorea</taxon>
        <taxon>Rhabditida</taxon>
        <taxon>Spirurina</taxon>
        <taxon>Gnathostomatomorpha</taxon>
        <taxon>Gnathostomatoidea</taxon>
        <taxon>Gnathostomatidae</taxon>
        <taxon>Gnathostoma</taxon>
    </lineage>
</organism>
<sequence>MHLPSFDEDDSTVNSINQDWWLQTPTLLKRVTLWRKNDEPSNSELVKNDHSVQTGLLFNPWISPLARKFRFRQFFKNTNN</sequence>
<keyword evidence="2" id="KW-1185">Reference proteome</keyword>